<evidence type="ECO:0000313" key="1">
    <source>
        <dbReference type="EMBL" id="KAL0008420.1"/>
    </source>
</evidence>
<gene>
    <name evidence="1" type="ORF">SO802_009922</name>
</gene>
<sequence>MSRRASSRGDRGKAPIYATFHGDFSSNDETISTAKRAAQVLQSHFNRGGDDTRPISEIPMEIRSRRRRSAKTVRFSFESRTISSRASSWRRLAIGEGPLEERRQLRIFILI</sequence>
<comment type="caution">
    <text evidence="1">The sequence shown here is derived from an EMBL/GenBank/DDBJ whole genome shotgun (WGS) entry which is preliminary data.</text>
</comment>
<dbReference type="AlphaFoldDB" id="A0AAW2DGL0"/>
<evidence type="ECO:0000313" key="2">
    <source>
        <dbReference type="Proteomes" id="UP001459277"/>
    </source>
</evidence>
<reference evidence="1 2" key="1">
    <citation type="submission" date="2024-01" db="EMBL/GenBank/DDBJ databases">
        <title>A telomere-to-telomere, gap-free genome of sweet tea (Lithocarpus litseifolius).</title>
        <authorList>
            <person name="Zhou J."/>
        </authorList>
    </citation>
    <scope>NUCLEOTIDE SEQUENCE [LARGE SCALE GENOMIC DNA]</scope>
    <source>
        <strain evidence="1">Zhou-2022a</strain>
        <tissue evidence="1">Leaf</tissue>
    </source>
</reference>
<dbReference type="Proteomes" id="UP001459277">
    <property type="component" value="Unassembled WGS sequence"/>
</dbReference>
<organism evidence="1 2">
    <name type="scientific">Lithocarpus litseifolius</name>
    <dbReference type="NCBI Taxonomy" id="425828"/>
    <lineage>
        <taxon>Eukaryota</taxon>
        <taxon>Viridiplantae</taxon>
        <taxon>Streptophyta</taxon>
        <taxon>Embryophyta</taxon>
        <taxon>Tracheophyta</taxon>
        <taxon>Spermatophyta</taxon>
        <taxon>Magnoliopsida</taxon>
        <taxon>eudicotyledons</taxon>
        <taxon>Gunneridae</taxon>
        <taxon>Pentapetalae</taxon>
        <taxon>rosids</taxon>
        <taxon>fabids</taxon>
        <taxon>Fagales</taxon>
        <taxon>Fagaceae</taxon>
        <taxon>Lithocarpus</taxon>
    </lineage>
</organism>
<name>A0AAW2DGL0_9ROSI</name>
<keyword evidence="2" id="KW-1185">Reference proteome</keyword>
<dbReference type="EMBL" id="JAZDWU010000003">
    <property type="protein sequence ID" value="KAL0008420.1"/>
    <property type="molecule type" value="Genomic_DNA"/>
</dbReference>
<accession>A0AAW2DGL0</accession>
<proteinExistence type="predicted"/>
<protein>
    <submittedName>
        <fullName evidence="1">Uncharacterized protein</fullName>
    </submittedName>
</protein>